<evidence type="ECO:0000313" key="3">
    <source>
        <dbReference type="Proteomes" id="UP000185829"/>
    </source>
</evidence>
<name>A0A9X8R920_9BACI</name>
<dbReference type="Pfam" id="PF13460">
    <property type="entry name" value="NAD_binding_10"/>
    <property type="match status" value="1"/>
</dbReference>
<dbReference type="Gene3D" id="3.40.50.720">
    <property type="entry name" value="NAD(P)-binding Rossmann-like Domain"/>
    <property type="match status" value="1"/>
</dbReference>
<evidence type="ECO:0000259" key="1">
    <source>
        <dbReference type="Pfam" id="PF13460"/>
    </source>
</evidence>
<protein>
    <submittedName>
        <fullName evidence="2">NAD(P)H-binding</fullName>
    </submittedName>
</protein>
<feature type="domain" description="NAD(P)-binding" evidence="1">
    <location>
        <begin position="2"/>
        <end position="164"/>
    </location>
</feature>
<proteinExistence type="predicted"/>
<sequence>MNVYGMIRKEKQAQTKKELGGHPILADIEGNVDKAVDNMEAIIFAAGSGPKTGPDKTTAVDKNGAIKLVDAAKKKWIERFVMLSSVGSDNPDQAQEGMRHYLEAKHDVDEYLKASGLTYTIVRPVALTNEQATGKIFADDKVDPTNKSIPRADVAAVLAQSVTEEKTFEILKRHPPNQSGPKQYVRQQISIKKGHLLKCPPFSNVLEFLSNSPAFRRFLPF</sequence>
<accession>A0A9X8R920</accession>
<dbReference type="InterPro" id="IPR036291">
    <property type="entry name" value="NAD(P)-bd_dom_sf"/>
</dbReference>
<dbReference type="InterPro" id="IPR016040">
    <property type="entry name" value="NAD(P)-bd_dom"/>
</dbReference>
<dbReference type="PANTHER" id="PTHR15020">
    <property type="entry name" value="FLAVIN REDUCTASE-RELATED"/>
    <property type="match status" value="1"/>
</dbReference>
<organism evidence="2 3">
    <name type="scientific">Peribacillus simplex</name>
    <dbReference type="NCBI Taxonomy" id="1478"/>
    <lineage>
        <taxon>Bacteria</taxon>
        <taxon>Bacillati</taxon>
        <taxon>Bacillota</taxon>
        <taxon>Bacilli</taxon>
        <taxon>Bacillales</taxon>
        <taxon>Bacillaceae</taxon>
        <taxon>Peribacillus</taxon>
    </lineage>
</organism>
<dbReference type="Proteomes" id="UP000185829">
    <property type="component" value="Unassembled WGS sequence"/>
</dbReference>
<dbReference type="PANTHER" id="PTHR15020:SF50">
    <property type="entry name" value="UPF0659 PROTEIN YMR090W"/>
    <property type="match status" value="1"/>
</dbReference>
<dbReference type="CDD" id="cd05243">
    <property type="entry name" value="SDR_a5"/>
    <property type="match status" value="1"/>
</dbReference>
<gene>
    <name evidence="2" type="ORF">SAMN05878482_103135</name>
</gene>
<reference evidence="2 3" key="1">
    <citation type="submission" date="2017-01" db="EMBL/GenBank/DDBJ databases">
        <authorList>
            <person name="Varghese N."/>
            <person name="Submissions S."/>
        </authorList>
    </citation>
    <scope>NUCLEOTIDE SEQUENCE [LARGE SCALE GENOMIC DNA]</scope>
    <source>
        <strain evidence="2 3">RUG2-6</strain>
    </source>
</reference>
<comment type="caution">
    <text evidence="2">The sequence shown here is derived from an EMBL/GenBank/DDBJ whole genome shotgun (WGS) entry which is preliminary data.</text>
</comment>
<dbReference type="EMBL" id="FTMX01000003">
    <property type="protein sequence ID" value="SIR25589.1"/>
    <property type="molecule type" value="Genomic_DNA"/>
</dbReference>
<dbReference type="AlphaFoldDB" id="A0A9X8R920"/>
<evidence type="ECO:0000313" key="2">
    <source>
        <dbReference type="EMBL" id="SIR25589.1"/>
    </source>
</evidence>
<dbReference type="SUPFAM" id="SSF51735">
    <property type="entry name" value="NAD(P)-binding Rossmann-fold domains"/>
    <property type="match status" value="1"/>
</dbReference>